<proteinExistence type="predicted"/>
<accession>A0AAU7PHE9</accession>
<protein>
    <submittedName>
        <fullName evidence="1">Uncharacterized protein</fullName>
    </submittedName>
</protein>
<reference evidence="1" key="1">
    <citation type="submission" date="2024-05" db="EMBL/GenBank/DDBJ databases">
        <authorList>
            <person name="Badawy S."/>
            <person name="Skurnik M."/>
        </authorList>
    </citation>
    <scope>NUCLEOTIDE SEQUENCE</scope>
</reference>
<dbReference type="EMBL" id="PP777464">
    <property type="protein sequence ID" value="XBS49555.1"/>
    <property type="molecule type" value="Genomic_DNA"/>
</dbReference>
<evidence type="ECO:0000313" key="1">
    <source>
        <dbReference type="EMBL" id="XBS49555.1"/>
    </source>
</evidence>
<name>A0AAU7PHE9_9CAUD</name>
<sequence>MSNQKIDLVVKLQEIQALAKELDEKRAAAVDSLCATILTVFADYEKKSD</sequence>
<organism evidence="1">
    <name type="scientific">Escherichia phage fEgEco12</name>
    <dbReference type="NCBI Taxonomy" id="3158837"/>
    <lineage>
        <taxon>Viruses</taxon>
        <taxon>Duplodnaviria</taxon>
        <taxon>Heunggongvirae</taxon>
        <taxon>Uroviricota</taxon>
        <taxon>Caudoviricetes</taxon>
    </lineage>
</organism>